<dbReference type="EMBL" id="JAMYWD010000004">
    <property type="protein sequence ID" value="KAJ4972826.1"/>
    <property type="molecule type" value="Genomic_DNA"/>
</dbReference>
<evidence type="ECO:0000313" key="1">
    <source>
        <dbReference type="EMBL" id="KAJ4972826.1"/>
    </source>
</evidence>
<gene>
    <name evidence="1" type="ORF">NE237_006000</name>
</gene>
<organism evidence="1 2">
    <name type="scientific">Protea cynaroides</name>
    <dbReference type="NCBI Taxonomy" id="273540"/>
    <lineage>
        <taxon>Eukaryota</taxon>
        <taxon>Viridiplantae</taxon>
        <taxon>Streptophyta</taxon>
        <taxon>Embryophyta</taxon>
        <taxon>Tracheophyta</taxon>
        <taxon>Spermatophyta</taxon>
        <taxon>Magnoliopsida</taxon>
        <taxon>Proteales</taxon>
        <taxon>Proteaceae</taxon>
        <taxon>Protea</taxon>
    </lineage>
</organism>
<accession>A0A9Q0KMA5</accession>
<proteinExistence type="predicted"/>
<dbReference type="Proteomes" id="UP001141806">
    <property type="component" value="Unassembled WGS sequence"/>
</dbReference>
<keyword evidence="2" id="KW-1185">Reference proteome</keyword>
<name>A0A9Q0KMA5_9MAGN</name>
<sequence>MEKVCLFESNPIFLTELLNPMRDCAVGFVIARLPRSRSIETGAMRIRFEYAVAKIKPISRASSCAEKNFGSKNVWLEICILCQEKHNATGDGDDENSLKVYRQA</sequence>
<reference evidence="1" key="1">
    <citation type="journal article" date="2023" name="Plant J.">
        <title>The genome of the king protea, Protea cynaroides.</title>
        <authorList>
            <person name="Chang J."/>
            <person name="Duong T.A."/>
            <person name="Schoeman C."/>
            <person name="Ma X."/>
            <person name="Roodt D."/>
            <person name="Barker N."/>
            <person name="Li Z."/>
            <person name="Van de Peer Y."/>
            <person name="Mizrachi E."/>
        </authorList>
    </citation>
    <scope>NUCLEOTIDE SEQUENCE</scope>
    <source>
        <tissue evidence="1">Young leaves</tissue>
    </source>
</reference>
<protein>
    <submittedName>
        <fullName evidence="1">Uncharacterized protein</fullName>
    </submittedName>
</protein>
<comment type="caution">
    <text evidence="1">The sequence shown here is derived from an EMBL/GenBank/DDBJ whole genome shotgun (WGS) entry which is preliminary data.</text>
</comment>
<dbReference type="AlphaFoldDB" id="A0A9Q0KMA5"/>
<evidence type="ECO:0000313" key="2">
    <source>
        <dbReference type="Proteomes" id="UP001141806"/>
    </source>
</evidence>